<comment type="caution">
    <text evidence="2">The sequence shown here is derived from an EMBL/GenBank/DDBJ whole genome shotgun (WGS) entry which is preliminary data.</text>
</comment>
<sequence length="452" mass="49373">MIHPTKLISIFFLIIFYFQSDVYCPITEVFGAGLRGGAKGGAATADGAKVGDGGHALATLKGGTHVDASHAGSALDGNIGGLAHGHPLPETPHTHLPTSTAGIADVERAAAISASTQGKLAQTFNKAMDTLAVFSPKLYRRLRTVLFVFKPQKLQDLEGFKLKFQGATPKAQFRMVVDTFHTLTSAKATHTTEELANWAKGIGEAMKVADVEAFQSTLVETQMEVELCNLFLTASKRGADSPLQRSTAKFKNLEAALSNRAQLNRGKFESDGSFRRIPWGEAGTAFVYKELMNIHKDLAHDLETAQELRQKVVADKLVGPLFVKIVGQMGKEVPADDLVVRLNSLIEIAEDWTLASKQLTGIWAQLINKYSLDQRTAAISAIELVHYTIQSFRPSTDSALARSQALRARLTKVFEERPASESFLPPHWMKMKRNLFPQKYSTARSASPPVTK</sequence>
<evidence type="ECO:0000256" key="1">
    <source>
        <dbReference type="SAM" id="SignalP"/>
    </source>
</evidence>
<evidence type="ECO:0000313" key="3">
    <source>
        <dbReference type="Proteomes" id="UP000765509"/>
    </source>
</evidence>
<gene>
    <name evidence="2" type="ORF">O181_003752</name>
</gene>
<protein>
    <submittedName>
        <fullName evidence="2">Uncharacterized protein</fullName>
    </submittedName>
</protein>
<evidence type="ECO:0000313" key="2">
    <source>
        <dbReference type="EMBL" id="MBW0464037.1"/>
    </source>
</evidence>
<proteinExistence type="predicted"/>
<dbReference type="AlphaFoldDB" id="A0A9Q3GF61"/>
<dbReference type="Proteomes" id="UP000765509">
    <property type="component" value="Unassembled WGS sequence"/>
</dbReference>
<feature type="signal peptide" evidence="1">
    <location>
        <begin position="1"/>
        <end position="20"/>
    </location>
</feature>
<organism evidence="2 3">
    <name type="scientific">Austropuccinia psidii MF-1</name>
    <dbReference type="NCBI Taxonomy" id="1389203"/>
    <lineage>
        <taxon>Eukaryota</taxon>
        <taxon>Fungi</taxon>
        <taxon>Dikarya</taxon>
        <taxon>Basidiomycota</taxon>
        <taxon>Pucciniomycotina</taxon>
        <taxon>Pucciniomycetes</taxon>
        <taxon>Pucciniales</taxon>
        <taxon>Sphaerophragmiaceae</taxon>
        <taxon>Austropuccinia</taxon>
    </lineage>
</organism>
<name>A0A9Q3GF61_9BASI</name>
<dbReference type="EMBL" id="AVOT02000686">
    <property type="protein sequence ID" value="MBW0464037.1"/>
    <property type="molecule type" value="Genomic_DNA"/>
</dbReference>
<keyword evidence="3" id="KW-1185">Reference proteome</keyword>
<accession>A0A9Q3GF61</accession>
<keyword evidence="1" id="KW-0732">Signal</keyword>
<reference evidence="2" key="1">
    <citation type="submission" date="2021-03" db="EMBL/GenBank/DDBJ databases">
        <title>Draft genome sequence of rust myrtle Austropuccinia psidii MF-1, a brazilian biotype.</title>
        <authorList>
            <person name="Quecine M.C."/>
            <person name="Pachon D.M.R."/>
            <person name="Bonatelli M.L."/>
            <person name="Correr F.H."/>
            <person name="Franceschini L.M."/>
            <person name="Leite T.F."/>
            <person name="Margarido G.R.A."/>
            <person name="Almeida C.A."/>
            <person name="Ferrarezi J.A."/>
            <person name="Labate C.A."/>
        </authorList>
    </citation>
    <scope>NUCLEOTIDE SEQUENCE</scope>
    <source>
        <strain evidence="2">MF-1</strain>
    </source>
</reference>
<feature type="chain" id="PRO_5040421420" evidence="1">
    <location>
        <begin position="21"/>
        <end position="452"/>
    </location>
</feature>